<dbReference type="RefSeq" id="WP_316655476.1">
    <property type="nucleotide sequence ID" value="NZ_CATYWO010000001.1"/>
</dbReference>
<evidence type="ECO:0000313" key="2">
    <source>
        <dbReference type="EMBL" id="CAJ0779009.1"/>
    </source>
</evidence>
<protein>
    <recommendedName>
        <fullName evidence="4">Transmembrane protein</fullName>
    </recommendedName>
</protein>
<gene>
    <name evidence="2" type="ORF">LMG7141_00828</name>
</gene>
<reference evidence="2 3" key="1">
    <citation type="submission" date="2023-07" db="EMBL/GenBank/DDBJ databases">
        <authorList>
            <person name="Peeters C."/>
        </authorList>
    </citation>
    <scope>NUCLEOTIDE SEQUENCE [LARGE SCALE GENOMIC DNA]</scope>
    <source>
        <strain evidence="2 3">LMG 7141</strain>
    </source>
</reference>
<organism evidence="2 3">
    <name type="scientific">Ralstonia condita</name>
    <dbReference type="NCBI Taxonomy" id="3058600"/>
    <lineage>
        <taxon>Bacteria</taxon>
        <taxon>Pseudomonadati</taxon>
        <taxon>Pseudomonadota</taxon>
        <taxon>Betaproteobacteria</taxon>
        <taxon>Burkholderiales</taxon>
        <taxon>Burkholderiaceae</taxon>
        <taxon>Ralstonia</taxon>
    </lineage>
</organism>
<name>A0ABM9J158_9RALS</name>
<evidence type="ECO:0000313" key="3">
    <source>
        <dbReference type="Proteomes" id="UP001189616"/>
    </source>
</evidence>
<evidence type="ECO:0000256" key="1">
    <source>
        <dbReference type="SAM" id="Phobius"/>
    </source>
</evidence>
<keyword evidence="1" id="KW-1133">Transmembrane helix</keyword>
<accession>A0ABM9J158</accession>
<sequence length="53" mass="6073">MTATEAYTWAAIGLAFVMAFIFGFVLLVNKLARNPGNRIHSEQDDERSQRRRC</sequence>
<evidence type="ECO:0008006" key="4">
    <source>
        <dbReference type="Google" id="ProtNLM"/>
    </source>
</evidence>
<comment type="caution">
    <text evidence="2">The sequence shown here is derived from an EMBL/GenBank/DDBJ whole genome shotgun (WGS) entry which is preliminary data.</text>
</comment>
<keyword evidence="1" id="KW-0812">Transmembrane</keyword>
<keyword evidence="1" id="KW-0472">Membrane</keyword>
<dbReference type="Proteomes" id="UP001189616">
    <property type="component" value="Unassembled WGS sequence"/>
</dbReference>
<feature type="transmembrane region" description="Helical" evidence="1">
    <location>
        <begin position="6"/>
        <end position="28"/>
    </location>
</feature>
<proteinExistence type="predicted"/>
<keyword evidence="3" id="KW-1185">Reference proteome</keyword>
<dbReference type="EMBL" id="CATYWO010000001">
    <property type="protein sequence ID" value="CAJ0779009.1"/>
    <property type="molecule type" value="Genomic_DNA"/>
</dbReference>